<evidence type="ECO:0000256" key="1">
    <source>
        <dbReference type="SAM" id="MobiDB-lite"/>
    </source>
</evidence>
<feature type="compositionally biased region" description="Low complexity" evidence="1">
    <location>
        <begin position="1"/>
        <end position="22"/>
    </location>
</feature>
<dbReference type="GO" id="GO:0009306">
    <property type="term" value="P:protein secretion"/>
    <property type="evidence" value="ECO:0007669"/>
    <property type="project" value="TreeGrafter"/>
</dbReference>
<keyword evidence="4" id="KW-1185">Reference proteome</keyword>
<dbReference type="GO" id="GO:0005783">
    <property type="term" value="C:endoplasmic reticulum"/>
    <property type="evidence" value="ECO:0007669"/>
    <property type="project" value="TreeGrafter"/>
</dbReference>
<accession>X6MMJ8</accession>
<evidence type="ECO:0000313" key="4">
    <source>
        <dbReference type="Proteomes" id="UP000023152"/>
    </source>
</evidence>
<dbReference type="GO" id="GO:0030126">
    <property type="term" value="C:COPI vesicle coat"/>
    <property type="evidence" value="ECO:0007669"/>
    <property type="project" value="TreeGrafter"/>
</dbReference>
<dbReference type="PANTHER" id="PTHR10261:SF0">
    <property type="entry name" value="COATOMER SUBUNIT GAMMA-2"/>
    <property type="match status" value="1"/>
</dbReference>
<dbReference type="GO" id="GO:0005793">
    <property type="term" value="C:endoplasmic reticulum-Golgi intermediate compartment"/>
    <property type="evidence" value="ECO:0007669"/>
    <property type="project" value="TreeGrafter"/>
</dbReference>
<dbReference type="InterPro" id="IPR017106">
    <property type="entry name" value="Coatomer_gsu"/>
</dbReference>
<reference evidence="3 4" key="1">
    <citation type="journal article" date="2013" name="Curr. Biol.">
        <title>The Genome of the Foraminiferan Reticulomyxa filosa.</title>
        <authorList>
            <person name="Glockner G."/>
            <person name="Hulsmann N."/>
            <person name="Schleicher M."/>
            <person name="Noegel A.A."/>
            <person name="Eichinger L."/>
            <person name="Gallinger C."/>
            <person name="Pawlowski J."/>
            <person name="Sierra R."/>
            <person name="Euteneuer U."/>
            <person name="Pillet L."/>
            <person name="Moustafa A."/>
            <person name="Platzer M."/>
            <person name="Groth M."/>
            <person name="Szafranski K."/>
            <person name="Schliwa M."/>
        </authorList>
    </citation>
    <scope>NUCLEOTIDE SEQUENCE [LARGE SCALE GENOMIC DNA]</scope>
</reference>
<gene>
    <name evidence="3" type="ORF">RFI_22709</name>
</gene>
<evidence type="ECO:0000259" key="2">
    <source>
        <dbReference type="Pfam" id="PF01602"/>
    </source>
</evidence>
<protein>
    <recommendedName>
        <fullName evidence="2">Clathrin/coatomer adaptor adaptin-like N-terminal domain-containing protein</fullName>
    </recommendedName>
</protein>
<comment type="caution">
    <text evidence="3">The sequence shown here is derived from an EMBL/GenBank/DDBJ whole genome shotgun (WGS) entry which is preliminary data.</text>
</comment>
<feature type="domain" description="Clathrin/coatomer adaptor adaptin-like N-terminal" evidence="2">
    <location>
        <begin position="48"/>
        <end position="239"/>
    </location>
</feature>
<dbReference type="AlphaFoldDB" id="X6MMJ8"/>
<name>X6MMJ8_RETFI</name>
<dbReference type="GO" id="GO:0006886">
    <property type="term" value="P:intracellular protein transport"/>
    <property type="evidence" value="ECO:0007669"/>
    <property type="project" value="InterPro"/>
</dbReference>
<sequence>MSQQQTQSSDQQQQPPQPQAKQKQYEDEGIRKHLLPFFQLQKPQVLHEARAFNDTPLDARKCCSVLTELLCLLSQGEVLSPEESTTLFFGVTKLFQSQDPQLRRLVYLVIKELNQDQDQAFIVISSLEKDINGTIELFRANAIRVHSKVIDASMLEQRARIFRTAIVNTNEHIASSALTAGIRLFPSNPDVIRRWVNEVREATRSAKPMVAFHGLHLLYKIHQHDRRAVDRVCVIKKFFFLKKEIIEQT</sequence>
<dbReference type="Proteomes" id="UP000023152">
    <property type="component" value="Unassembled WGS sequence"/>
</dbReference>
<dbReference type="EMBL" id="ASPP01019878">
    <property type="protein sequence ID" value="ETO14662.1"/>
    <property type="molecule type" value="Genomic_DNA"/>
</dbReference>
<dbReference type="Gene3D" id="1.25.10.10">
    <property type="entry name" value="Leucine-rich Repeat Variant"/>
    <property type="match status" value="1"/>
</dbReference>
<feature type="region of interest" description="Disordered" evidence="1">
    <location>
        <begin position="1"/>
        <end position="26"/>
    </location>
</feature>
<dbReference type="OrthoDB" id="1651162at2759"/>
<dbReference type="PANTHER" id="PTHR10261">
    <property type="entry name" value="COATOMER SUBUNIT GAMMA"/>
    <property type="match status" value="1"/>
</dbReference>
<dbReference type="GO" id="GO:0006888">
    <property type="term" value="P:endoplasmic reticulum to Golgi vesicle-mediated transport"/>
    <property type="evidence" value="ECO:0007669"/>
    <property type="project" value="TreeGrafter"/>
</dbReference>
<evidence type="ECO:0000313" key="3">
    <source>
        <dbReference type="EMBL" id="ETO14662.1"/>
    </source>
</evidence>
<dbReference type="InterPro" id="IPR016024">
    <property type="entry name" value="ARM-type_fold"/>
</dbReference>
<dbReference type="InterPro" id="IPR011989">
    <property type="entry name" value="ARM-like"/>
</dbReference>
<organism evidence="3 4">
    <name type="scientific">Reticulomyxa filosa</name>
    <dbReference type="NCBI Taxonomy" id="46433"/>
    <lineage>
        <taxon>Eukaryota</taxon>
        <taxon>Sar</taxon>
        <taxon>Rhizaria</taxon>
        <taxon>Retaria</taxon>
        <taxon>Foraminifera</taxon>
        <taxon>Monothalamids</taxon>
        <taxon>Reticulomyxidae</taxon>
        <taxon>Reticulomyxa</taxon>
    </lineage>
</organism>
<dbReference type="InterPro" id="IPR002553">
    <property type="entry name" value="Clathrin/coatomer_adapt-like_N"/>
</dbReference>
<dbReference type="Pfam" id="PF01602">
    <property type="entry name" value="Adaptin_N"/>
    <property type="match status" value="1"/>
</dbReference>
<dbReference type="GO" id="GO:0000139">
    <property type="term" value="C:Golgi membrane"/>
    <property type="evidence" value="ECO:0007669"/>
    <property type="project" value="TreeGrafter"/>
</dbReference>
<proteinExistence type="predicted"/>
<dbReference type="SUPFAM" id="SSF48371">
    <property type="entry name" value="ARM repeat"/>
    <property type="match status" value="1"/>
</dbReference>
<dbReference type="GO" id="GO:0006891">
    <property type="term" value="P:intra-Golgi vesicle-mediated transport"/>
    <property type="evidence" value="ECO:0007669"/>
    <property type="project" value="TreeGrafter"/>
</dbReference>